<keyword evidence="2" id="KW-0732">Signal</keyword>
<comment type="caution">
    <text evidence="3">The sequence shown here is derived from an EMBL/GenBank/DDBJ whole genome shotgun (WGS) entry which is preliminary data.</text>
</comment>
<dbReference type="Proteomes" id="UP000590412">
    <property type="component" value="Unassembled WGS sequence"/>
</dbReference>
<accession>A0A8X7T9D3</accession>
<evidence type="ECO:0000256" key="1">
    <source>
        <dbReference type="SAM" id="MobiDB-lite"/>
    </source>
</evidence>
<evidence type="ECO:0000256" key="2">
    <source>
        <dbReference type="SAM" id="SignalP"/>
    </source>
</evidence>
<gene>
    <name evidence="3" type="ORF">FOB60_004621</name>
</gene>
<organism evidence="3 4">
    <name type="scientific">Candida parapsilosis</name>
    <name type="common">Yeast</name>
    <dbReference type="NCBI Taxonomy" id="5480"/>
    <lineage>
        <taxon>Eukaryota</taxon>
        <taxon>Fungi</taxon>
        <taxon>Dikarya</taxon>
        <taxon>Ascomycota</taxon>
        <taxon>Saccharomycotina</taxon>
        <taxon>Pichiomycetes</taxon>
        <taxon>Debaryomycetaceae</taxon>
        <taxon>Candida/Lodderomyces clade</taxon>
        <taxon>Candida</taxon>
    </lineage>
</organism>
<dbReference type="AlphaFoldDB" id="A0A8X7T9D3"/>
<sequence length="216" mass="24008">MKAIVISLLCALSGVSLSAIVPFRDSVEVVFTPDDIKKGTDYVLWKVPTVKNNFKTTVKQKLLNRLLSKDLQELKLNSPFPEDGLPEFKDQRQSVGATKEIHAPSNIPLQNIQLEVSKPKGLVNSVLKGPSTTEKTLGKVRYVDEDKGVSQQAVGSIVDPETKDATIQKMQKDLDEHVGYSKPKNIKNRKHNFDTGMKYRSEEGEEEAEVDTDCAP</sequence>
<dbReference type="EMBL" id="JABWAB010000007">
    <property type="protein sequence ID" value="KAF6047085.1"/>
    <property type="molecule type" value="Genomic_DNA"/>
</dbReference>
<feature type="compositionally biased region" description="Acidic residues" evidence="1">
    <location>
        <begin position="203"/>
        <end position="216"/>
    </location>
</feature>
<feature type="compositionally biased region" description="Basic and acidic residues" evidence="1">
    <location>
        <begin position="191"/>
        <end position="202"/>
    </location>
</feature>
<proteinExistence type="predicted"/>
<feature type="chain" id="PRO_5044694654" evidence="2">
    <location>
        <begin position="19"/>
        <end position="216"/>
    </location>
</feature>
<evidence type="ECO:0000313" key="3">
    <source>
        <dbReference type="EMBL" id="KAF6047085.1"/>
    </source>
</evidence>
<dbReference type="OrthoDB" id="4026337at2759"/>
<feature type="region of interest" description="Disordered" evidence="1">
    <location>
        <begin position="176"/>
        <end position="216"/>
    </location>
</feature>
<feature type="signal peptide" evidence="2">
    <location>
        <begin position="1"/>
        <end position="18"/>
    </location>
</feature>
<reference evidence="3" key="1">
    <citation type="submission" date="2020-03" db="EMBL/GenBank/DDBJ databases">
        <title>FDA dAtabase for Regulatory Grade micrObial Sequences (FDA-ARGOS): Supporting development and validation of Infectious Disease Dx tests.</title>
        <authorList>
            <person name="Campos J."/>
            <person name="Goldberg B."/>
            <person name="Tallon L."/>
            <person name="Sadzewicz L."/>
            <person name="Vavikolanu K."/>
            <person name="Mehta A."/>
            <person name="Aluvathingal J."/>
            <person name="Nadendla S."/>
            <person name="Nandy P."/>
            <person name="Geyer C."/>
            <person name="Yan Y."/>
            <person name="Sichtig H."/>
        </authorList>
    </citation>
    <scope>NUCLEOTIDE SEQUENCE [LARGE SCALE GENOMIC DNA]</scope>
    <source>
        <strain evidence="3">FDAARGOS_652</strain>
    </source>
</reference>
<evidence type="ECO:0000313" key="4">
    <source>
        <dbReference type="Proteomes" id="UP000590412"/>
    </source>
</evidence>
<name>A0A8X7T9D3_CANPA</name>
<protein>
    <submittedName>
        <fullName evidence="3">Uncharacterized protein</fullName>
    </submittedName>
</protein>